<dbReference type="STRING" id="1492898.SY85_08300"/>
<feature type="domain" description="Methyltransferase" evidence="1">
    <location>
        <begin position="62"/>
        <end position="150"/>
    </location>
</feature>
<name>A0A172TUT2_9BACT</name>
<reference evidence="3" key="1">
    <citation type="submission" date="2015-01" db="EMBL/GenBank/DDBJ databases">
        <title>Flavisolibacter sp./LCS9/ whole genome sequencing.</title>
        <authorList>
            <person name="Kim M.K."/>
            <person name="Srinivasan S."/>
            <person name="Lee J.-J."/>
        </authorList>
    </citation>
    <scope>NUCLEOTIDE SEQUENCE [LARGE SCALE GENOMIC DNA]</scope>
    <source>
        <strain evidence="3">LCS9</strain>
    </source>
</reference>
<dbReference type="OrthoDB" id="9800454at2"/>
<dbReference type="GO" id="GO:0032259">
    <property type="term" value="P:methylation"/>
    <property type="evidence" value="ECO:0007669"/>
    <property type="project" value="UniProtKB-KW"/>
</dbReference>
<dbReference type="Gene3D" id="3.40.50.150">
    <property type="entry name" value="Vaccinia Virus protein VP39"/>
    <property type="match status" value="1"/>
</dbReference>
<dbReference type="Pfam" id="PF13649">
    <property type="entry name" value="Methyltransf_25"/>
    <property type="match status" value="1"/>
</dbReference>
<accession>A0A172TUT2</accession>
<keyword evidence="2" id="KW-0489">Methyltransferase</keyword>
<dbReference type="RefSeq" id="WP_066403449.1">
    <property type="nucleotide sequence ID" value="NZ_CP011390.1"/>
</dbReference>
<dbReference type="AlphaFoldDB" id="A0A172TUT2"/>
<evidence type="ECO:0000259" key="1">
    <source>
        <dbReference type="Pfam" id="PF13649"/>
    </source>
</evidence>
<evidence type="ECO:0000313" key="2">
    <source>
        <dbReference type="EMBL" id="ANE50497.1"/>
    </source>
</evidence>
<dbReference type="EMBL" id="CP011390">
    <property type="protein sequence ID" value="ANE50497.1"/>
    <property type="molecule type" value="Genomic_DNA"/>
</dbReference>
<dbReference type="Proteomes" id="UP000077177">
    <property type="component" value="Chromosome"/>
</dbReference>
<dbReference type="GO" id="GO:0008168">
    <property type="term" value="F:methyltransferase activity"/>
    <property type="evidence" value="ECO:0007669"/>
    <property type="project" value="UniProtKB-KW"/>
</dbReference>
<protein>
    <submittedName>
        <fullName evidence="2">SAM-dependent methyltransferase</fullName>
    </submittedName>
</protein>
<sequence>MPSFKYRSYQQELLDGNAIPFEAIRQNMAELDTINHLLGGHRITLKGVQLLVANHTKQNWNIVEIGCGGGDNLRVIKKWAAKNHIDVTLAGIDINKECVEYAKQNVANQGIQFLVSDYRDVQFDQKPDIIFSSLFSHHFKDDELVDQLKWMNANSQKGFFINDLQRHPVAYYSIKLLTQLFSKSYLVKNDAPISVMRGFHKEEWRRLLKKAGLHNVLCRWEWAFRWLIICSI</sequence>
<dbReference type="InterPro" id="IPR041698">
    <property type="entry name" value="Methyltransf_25"/>
</dbReference>
<dbReference type="SUPFAM" id="SSF53335">
    <property type="entry name" value="S-adenosyl-L-methionine-dependent methyltransferases"/>
    <property type="match status" value="1"/>
</dbReference>
<dbReference type="PATRIC" id="fig|1492898.3.peg.1785"/>
<dbReference type="KEGG" id="fla:SY85_08300"/>
<keyword evidence="3" id="KW-1185">Reference proteome</keyword>
<proteinExistence type="predicted"/>
<organism evidence="2 3">
    <name type="scientific">Flavisolibacter tropicus</name>
    <dbReference type="NCBI Taxonomy" id="1492898"/>
    <lineage>
        <taxon>Bacteria</taxon>
        <taxon>Pseudomonadati</taxon>
        <taxon>Bacteroidota</taxon>
        <taxon>Chitinophagia</taxon>
        <taxon>Chitinophagales</taxon>
        <taxon>Chitinophagaceae</taxon>
        <taxon>Flavisolibacter</taxon>
    </lineage>
</organism>
<evidence type="ECO:0000313" key="3">
    <source>
        <dbReference type="Proteomes" id="UP000077177"/>
    </source>
</evidence>
<dbReference type="InterPro" id="IPR029063">
    <property type="entry name" value="SAM-dependent_MTases_sf"/>
</dbReference>
<keyword evidence="2" id="KW-0808">Transferase</keyword>
<reference evidence="2 3" key="2">
    <citation type="journal article" date="2016" name="Int. J. Syst. Evol. Microbiol.">
        <title>Flavisolibacter tropicus sp. nov., isolated from tropical soil.</title>
        <authorList>
            <person name="Lee J.J."/>
            <person name="Kang M.S."/>
            <person name="Kim G.S."/>
            <person name="Lee C.S."/>
            <person name="Lim S."/>
            <person name="Lee J."/>
            <person name="Roh S.H."/>
            <person name="Kang H."/>
            <person name="Ha J.M."/>
            <person name="Bae S."/>
            <person name="Jung H.Y."/>
            <person name="Kim M.K."/>
        </authorList>
    </citation>
    <scope>NUCLEOTIDE SEQUENCE [LARGE SCALE GENOMIC DNA]</scope>
    <source>
        <strain evidence="2 3">LCS9</strain>
    </source>
</reference>
<gene>
    <name evidence="2" type="ORF">SY85_08300</name>
</gene>
<dbReference type="CDD" id="cd02440">
    <property type="entry name" value="AdoMet_MTases"/>
    <property type="match status" value="1"/>
</dbReference>